<evidence type="ECO:0000313" key="2">
    <source>
        <dbReference type="Proteomes" id="UP000308600"/>
    </source>
</evidence>
<proteinExistence type="predicted"/>
<accession>A0ACD3BD39</accession>
<gene>
    <name evidence="1" type="ORF">BDN72DRAFT_831194</name>
</gene>
<name>A0ACD3BD39_9AGAR</name>
<keyword evidence="2" id="KW-1185">Reference proteome</keyword>
<reference evidence="1 2" key="1">
    <citation type="journal article" date="2019" name="Nat. Ecol. Evol.">
        <title>Megaphylogeny resolves global patterns of mushroom evolution.</title>
        <authorList>
            <person name="Varga T."/>
            <person name="Krizsan K."/>
            <person name="Foldi C."/>
            <person name="Dima B."/>
            <person name="Sanchez-Garcia M."/>
            <person name="Sanchez-Ramirez S."/>
            <person name="Szollosi G.J."/>
            <person name="Szarkandi J.G."/>
            <person name="Papp V."/>
            <person name="Albert L."/>
            <person name="Andreopoulos W."/>
            <person name="Angelini C."/>
            <person name="Antonin V."/>
            <person name="Barry K.W."/>
            <person name="Bougher N.L."/>
            <person name="Buchanan P."/>
            <person name="Buyck B."/>
            <person name="Bense V."/>
            <person name="Catcheside P."/>
            <person name="Chovatia M."/>
            <person name="Cooper J."/>
            <person name="Damon W."/>
            <person name="Desjardin D."/>
            <person name="Finy P."/>
            <person name="Geml J."/>
            <person name="Haridas S."/>
            <person name="Hughes K."/>
            <person name="Justo A."/>
            <person name="Karasinski D."/>
            <person name="Kautmanova I."/>
            <person name="Kiss B."/>
            <person name="Kocsube S."/>
            <person name="Kotiranta H."/>
            <person name="LaButti K.M."/>
            <person name="Lechner B.E."/>
            <person name="Liimatainen K."/>
            <person name="Lipzen A."/>
            <person name="Lukacs Z."/>
            <person name="Mihaltcheva S."/>
            <person name="Morgado L.N."/>
            <person name="Niskanen T."/>
            <person name="Noordeloos M.E."/>
            <person name="Ohm R.A."/>
            <person name="Ortiz-Santana B."/>
            <person name="Ovrebo C."/>
            <person name="Racz N."/>
            <person name="Riley R."/>
            <person name="Savchenko A."/>
            <person name="Shiryaev A."/>
            <person name="Soop K."/>
            <person name="Spirin V."/>
            <person name="Szebenyi C."/>
            <person name="Tomsovsky M."/>
            <person name="Tulloss R.E."/>
            <person name="Uehling J."/>
            <person name="Grigoriev I.V."/>
            <person name="Vagvolgyi C."/>
            <person name="Papp T."/>
            <person name="Martin F.M."/>
            <person name="Miettinen O."/>
            <person name="Hibbett D.S."/>
            <person name="Nagy L.G."/>
        </authorList>
    </citation>
    <scope>NUCLEOTIDE SEQUENCE [LARGE SCALE GENOMIC DNA]</scope>
    <source>
        <strain evidence="1 2">NL-1719</strain>
    </source>
</reference>
<sequence length="1181" mass="130153">MEVLSSSSSLPSAWPLERTFPPLRNPNDQFFMHPEYLDDQCPSKSSQPRPSRRLTVSTFLPLPSITASPLCTPTPSISSDVPAPAPLQDRPMRSVQAHPPPPPDISIPSIDVPPRWISTPPTPPPKLFRRSATFSTRQVNISVPPSTSFPTIATSQIGDNGGIVPLRRCFSDPLMRSILITNPKDMFVTEPESLSEESQASSSQPSSSFDVAPLDHSSPSVKRSKPIFHLPNLTDDEIMRPLSESPQDESIELGCDSPVPEKYKDDIRKYHALMELLSTEAGYLDDLRALVTIYLRGLPGLSYRAPSIAFGRASSFSSTSWNNHSTATLSHPSTAGDNSNFLTTPSKDSTKTPLRFVFTIADIAAVTRNAEEILELHEQFVRELQAAMQSLGFSHESYTSAEDELPEGRLGNLEEAIRTVATKFATEASRFNAYQTFCTGHPEAVRLIKRVHQQHPLEWDAFEQRCASAVQDLCDPPTSAEPQVLLQHSQSCEPRMLSAKDRIRTSSLNSLDGAVRSLRSRVGAGSTSSSPLDTKKERLGSRLALLDYLIKPVQRICKYPLLLDQLKPKKSFQLARSSVDVIVESAAQAMRHVAASVDEARRQQDVAIQSSLIISRMAFTHPTPISPGGASIDVLTPSFLISLGTCLLAGSLDVMHCHTFNSAFDVEIGTSVRSKYLGAFLYAGGYLIIVKVAKARIYEPKHWFSLVGFDVTDVEEDVLLPCSFQLSSGEHRFELTASCRREKTLWLDSIREALRQTPTWVNEPMSSIMRDAKGDLLPTPLDDEPFENMATLPTIQSIPEMTATSSQPDLTDSVLMSSSTNTTKRNRRLNRSDTGKREVPSRRSSTASVKAIFAPAGTSDAETIMIRRCSASTRSQVDQGLHDVLSHACLHARSAVMFRDEDVAPGAKPQLRTNFTRSSSAMSVAGMAKNRLSRHESVRVPRRKSMVDNSLDRALKLEQVKAKTVRSRRRADKLSISTEGEAGFHHRTTVDSVFTLSPFLRCPSTANSSQDSSGSTPNTSTSYLHTPPLEQINEPLSPFKRRRSLVKNVRSLFNSLENTPIMTPINLNPETPAKPKSSGKQPSTSIFRRFGISSLHRRSRSAPEVPNLPMPGTRDQVSAAVVVELHPTKLGDHDNSPLSPPSLPTTPQKSKRRTFLPAPMFSSEKDLTQSKTQSSLFRLKA</sequence>
<organism evidence="1 2">
    <name type="scientific">Pluteus cervinus</name>
    <dbReference type="NCBI Taxonomy" id="181527"/>
    <lineage>
        <taxon>Eukaryota</taxon>
        <taxon>Fungi</taxon>
        <taxon>Dikarya</taxon>
        <taxon>Basidiomycota</taxon>
        <taxon>Agaricomycotina</taxon>
        <taxon>Agaricomycetes</taxon>
        <taxon>Agaricomycetidae</taxon>
        <taxon>Agaricales</taxon>
        <taxon>Pluteineae</taxon>
        <taxon>Pluteaceae</taxon>
        <taxon>Pluteus</taxon>
    </lineage>
</organism>
<dbReference type="Proteomes" id="UP000308600">
    <property type="component" value="Unassembled WGS sequence"/>
</dbReference>
<protein>
    <submittedName>
        <fullName evidence="1">Uncharacterized protein</fullName>
    </submittedName>
</protein>
<evidence type="ECO:0000313" key="1">
    <source>
        <dbReference type="EMBL" id="TFK75756.1"/>
    </source>
</evidence>
<dbReference type="EMBL" id="ML208261">
    <property type="protein sequence ID" value="TFK75756.1"/>
    <property type="molecule type" value="Genomic_DNA"/>
</dbReference>